<dbReference type="GO" id="GO:0004888">
    <property type="term" value="F:transmembrane signaling receptor activity"/>
    <property type="evidence" value="ECO:0007669"/>
    <property type="project" value="InterPro"/>
</dbReference>
<dbReference type="AlphaFoldDB" id="A0A3S9ADV3"/>
<keyword evidence="3" id="KW-0145">Chemotaxis</keyword>
<dbReference type="EMBL" id="CP034437">
    <property type="protein sequence ID" value="AZN43878.1"/>
    <property type="molecule type" value="Genomic_DNA"/>
</dbReference>
<evidence type="ECO:0000259" key="11">
    <source>
        <dbReference type="PROSITE" id="PS50111"/>
    </source>
</evidence>
<evidence type="ECO:0000256" key="8">
    <source>
        <dbReference type="ARBA" id="ARBA00029447"/>
    </source>
</evidence>
<keyword evidence="6 10" id="KW-0472">Membrane</keyword>
<dbReference type="InterPro" id="IPR004090">
    <property type="entry name" value="Chemotax_Me-accpt_rcpt"/>
</dbReference>
<dbReference type="CDD" id="cd12912">
    <property type="entry name" value="PDC2_MCP_like"/>
    <property type="match status" value="1"/>
</dbReference>
<dbReference type="PROSITE" id="PS50111">
    <property type="entry name" value="CHEMOTAXIS_TRANSDUC_2"/>
    <property type="match status" value="1"/>
</dbReference>
<dbReference type="FunFam" id="1.10.287.950:FF:000001">
    <property type="entry name" value="Methyl-accepting chemotaxis sensory transducer"/>
    <property type="match status" value="1"/>
</dbReference>
<protein>
    <submittedName>
        <fullName evidence="13">Methyl-accepting chemotaxis protein</fullName>
    </submittedName>
</protein>
<feature type="transmembrane region" description="Helical" evidence="10">
    <location>
        <begin position="283"/>
        <end position="306"/>
    </location>
</feature>
<sequence>MLFIFIFAIFSILGTVIYSSTRSVIVHQQEQMIEAKTQAIVDQIDALFREKGSIVKQMATNSVFQNYIETTPGLAQAKTSTYAAETERTLMSIFKTDPNLADTWVANIQGNMWLEHDGLTNKSDFDMKSRPWFKPALEANGLYYSDPYVDQVSGNVLFGIFYPIKDAKDQVVGFSAADIAMKDMPAIMQSYTLGETGYSFLLSKTGDILYHPDKAKVLTEKLNESKGDMGEVGKKMVAGESGLQLVDDNGVKRYVGYATSKETGWSVGLTITEKEAMGEFNNVTYMTIGGFAVSLIVLVFITYITLRYMLRNIPQLLAKLKLIENGDLTVQFDLKSKNEIGQISEGLASMVQQIYKMIATVTSTSQSVTSGAAEISATTEEVAKGSMNQAESAQTASELMKVLTNTVSIVASRAQEAVELTEKTNQGALAGGEAVRTTISSMDRLSNQMSELEKDSSRIGNIIQVINDIAEQTNLLALNAAIEAARAGEQGRGFAVVADEVRKLAERSGEATKQIVTIITSMQHSTQESVRAVAETAALSQQTGEELDNIVRMVGEVARQSEEIARASHGQSTQSMEVMKEIESIAAVSEEAAAAAEETASSSQSLTSIAQVLNDTVTKFRL</sequence>
<evidence type="ECO:0000313" key="14">
    <source>
        <dbReference type="Proteomes" id="UP000272528"/>
    </source>
</evidence>
<evidence type="ECO:0000256" key="2">
    <source>
        <dbReference type="ARBA" id="ARBA00022475"/>
    </source>
</evidence>
<dbReference type="InterPro" id="IPR033479">
    <property type="entry name" value="dCache_1"/>
</dbReference>
<evidence type="ECO:0000259" key="12">
    <source>
        <dbReference type="PROSITE" id="PS50885"/>
    </source>
</evidence>
<dbReference type="GO" id="GO:0005886">
    <property type="term" value="C:plasma membrane"/>
    <property type="evidence" value="ECO:0007669"/>
    <property type="project" value="UniProtKB-SubCell"/>
</dbReference>
<proteinExistence type="inferred from homology"/>
<dbReference type="CDD" id="cd11386">
    <property type="entry name" value="MCP_signal"/>
    <property type="match status" value="1"/>
</dbReference>
<keyword evidence="7 9" id="KW-0807">Transducer</keyword>
<dbReference type="PANTHER" id="PTHR32089">
    <property type="entry name" value="METHYL-ACCEPTING CHEMOTAXIS PROTEIN MCPB"/>
    <property type="match status" value="1"/>
</dbReference>
<dbReference type="InterPro" id="IPR004089">
    <property type="entry name" value="MCPsignal_dom"/>
</dbReference>
<feature type="domain" description="Methyl-accepting transducer" evidence="11">
    <location>
        <begin position="364"/>
        <end position="607"/>
    </location>
</feature>
<accession>A0A3S9ADV3</accession>
<dbReference type="CDD" id="cd18773">
    <property type="entry name" value="PDC1_HK_sensor"/>
    <property type="match status" value="1"/>
</dbReference>
<evidence type="ECO:0000256" key="1">
    <source>
        <dbReference type="ARBA" id="ARBA00004651"/>
    </source>
</evidence>
<evidence type="ECO:0000256" key="5">
    <source>
        <dbReference type="ARBA" id="ARBA00022989"/>
    </source>
</evidence>
<dbReference type="CDD" id="cd06225">
    <property type="entry name" value="HAMP"/>
    <property type="match status" value="1"/>
</dbReference>
<comment type="subcellular location">
    <subcellularLocation>
        <location evidence="1">Cell membrane</location>
        <topology evidence="1">Multi-pass membrane protein</topology>
    </subcellularLocation>
</comment>
<dbReference type="InterPro" id="IPR003660">
    <property type="entry name" value="HAMP_dom"/>
</dbReference>
<dbReference type="SMART" id="SM00304">
    <property type="entry name" value="HAMP"/>
    <property type="match status" value="1"/>
</dbReference>
<keyword evidence="2" id="KW-1003">Cell membrane</keyword>
<dbReference type="Pfam" id="PF02743">
    <property type="entry name" value="dCache_1"/>
    <property type="match status" value="1"/>
</dbReference>
<comment type="similarity">
    <text evidence="8">Belongs to the methyl-accepting chemotaxis (MCP) protein family.</text>
</comment>
<dbReference type="Gene3D" id="1.10.287.950">
    <property type="entry name" value="Methyl-accepting chemotaxis protein"/>
    <property type="match status" value="1"/>
</dbReference>
<dbReference type="PRINTS" id="PR00260">
    <property type="entry name" value="CHEMTRNSDUCR"/>
</dbReference>
<dbReference type="GO" id="GO:0006935">
    <property type="term" value="P:chemotaxis"/>
    <property type="evidence" value="ECO:0007669"/>
    <property type="project" value="UniProtKB-KW"/>
</dbReference>
<dbReference type="OrthoDB" id="243053at2"/>
<evidence type="ECO:0000256" key="4">
    <source>
        <dbReference type="ARBA" id="ARBA00022692"/>
    </source>
</evidence>
<dbReference type="InterPro" id="IPR029151">
    <property type="entry name" value="Sensor-like_sf"/>
</dbReference>
<dbReference type="PROSITE" id="PS50885">
    <property type="entry name" value="HAMP"/>
    <property type="match status" value="1"/>
</dbReference>
<dbReference type="PANTHER" id="PTHR32089:SF112">
    <property type="entry name" value="LYSOZYME-LIKE PROTEIN-RELATED"/>
    <property type="match status" value="1"/>
</dbReference>
<keyword evidence="5 10" id="KW-1133">Transmembrane helix</keyword>
<evidence type="ECO:0000256" key="3">
    <source>
        <dbReference type="ARBA" id="ARBA00022500"/>
    </source>
</evidence>
<name>A0A3S9ADV3_9BACL</name>
<dbReference type="Pfam" id="PF00672">
    <property type="entry name" value="HAMP"/>
    <property type="match status" value="1"/>
</dbReference>
<dbReference type="KEGG" id="palb:EJC50_23905"/>
<gene>
    <name evidence="13" type="ORF">EJC50_23905</name>
</gene>
<dbReference type="SUPFAM" id="SSF58104">
    <property type="entry name" value="Methyl-accepting chemotaxis protein (MCP) signaling domain"/>
    <property type="match status" value="1"/>
</dbReference>
<keyword evidence="14" id="KW-1185">Reference proteome</keyword>
<evidence type="ECO:0000256" key="9">
    <source>
        <dbReference type="PROSITE-ProRule" id="PRU00284"/>
    </source>
</evidence>
<evidence type="ECO:0000256" key="7">
    <source>
        <dbReference type="ARBA" id="ARBA00023224"/>
    </source>
</evidence>
<reference evidence="14" key="1">
    <citation type="submission" date="2018-12" db="EMBL/GenBank/DDBJ databases">
        <title>Genome sequence of Peanibacillus sp.</title>
        <authorList>
            <person name="Subramani G."/>
            <person name="Srinivasan S."/>
            <person name="Kim M.K."/>
        </authorList>
    </citation>
    <scope>NUCLEOTIDE SEQUENCE [LARGE SCALE GENOMIC DNA]</scope>
    <source>
        <strain evidence="14">18JY67-1</strain>
    </source>
</reference>
<feature type="domain" description="HAMP" evidence="12">
    <location>
        <begin position="307"/>
        <end position="359"/>
    </location>
</feature>
<dbReference type="Pfam" id="PF00015">
    <property type="entry name" value="MCPsignal"/>
    <property type="match status" value="1"/>
</dbReference>
<dbReference type="Gene3D" id="3.30.450.20">
    <property type="entry name" value="PAS domain"/>
    <property type="match status" value="2"/>
</dbReference>
<keyword evidence="4 10" id="KW-0812">Transmembrane</keyword>
<dbReference type="Proteomes" id="UP000272528">
    <property type="component" value="Chromosome"/>
</dbReference>
<evidence type="ECO:0000256" key="6">
    <source>
        <dbReference type="ARBA" id="ARBA00023136"/>
    </source>
</evidence>
<dbReference type="SMART" id="SM00283">
    <property type="entry name" value="MA"/>
    <property type="match status" value="1"/>
</dbReference>
<dbReference type="GO" id="GO:0007165">
    <property type="term" value="P:signal transduction"/>
    <property type="evidence" value="ECO:0007669"/>
    <property type="project" value="UniProtKB-KW"/>
</dbReference>
<evidence type="ECO:0000313" key="13">
    <source>
        <dbReference type="EMBL" id="AZN43878.1"/>
    </source>
</evidence>
<evidence type="ECO:0000256" key="10">
    <source>
        <dbReference type="SAM" id="Phobius"/>
    </source>
</evidence>
<dbReference type="SUPFAM" id="SSF103190">
    <property type="entry name" value="Sensory domain-like"/>
    <property type="match status" value="1"/>
</dbReference>
<organism evidence="13 14">
    <name type="scientific">Paenibacillus albus</name>
    <dbReference type="NCBI Taxonomy" id="2495582"/>
    <lineage>
        <taxon>Bacteria</taxon>
        <taxon>Bacillati</taxon>
        <taxon>Bacillota</taxon>
        <taxon>Bacilli</taxon>
        <taxon>Bacillales</taxon>
        <taxon>Paenibacillaceae</taxon>
        <taxon>Paenibacillus</taxon>
    </lineage>
</organism>